<gene>
    <name evidence="4" type="ORF">L332_02330</name>
</gene>
<dbReference type="SUPFAM" id="SSF51735">
    <property type="entry name" value="NAD(P)-binding Rossmann-fold domains"/>
    <property type="match status" value="1"/>
</dbReference>
<dbReference type="Pfam" id="PF08240">
    <property type="entry name" value="ADH_N"/>
    <property type="match status" value="1"/>
</dbReference>
<evidence type="ECO:0000256" key="2">
    <source>
        <dbReference type="ARBA" id="ARBA00023002"/>
    </source>
</evidence>
<dbReference type="InterPro" id="IPR011032">
    <property type="entry name" value="GroES-like_sf"/>
</dbReference>
<dbReference type="EMBL" id="ASHR01000035">
    <property type="protein sequence ID" value="ERG63290.1"/>
    <property type="molecule type" value="Genomic_DNA"/>
</dbReference>
<dbReference type="InterPro" id="IPR020843">
    <property type="entry name" value="ER"/>
</dbReference>
<keyword evidence="2" id="KW-0560">Oxidoreductase</keyword>
<dbReference type="GO" id="GO:0070402">
    <property type="term" value="F:NADPH binding"/>
    <property type="evidence" value="ECO:0007669"/>
    <property type="project" value="TreeGrafter"/>
</dbReference>
<dbReference type="Gene3D" id="3.40.50.720">
    <property type="entry name" value="NAD(P)-binding Rossmann-like Domain"/>
    <property type="match status" value="1"/>
</dbReference>
<evidence type="ECO:0000256" key="1">
    <source>
        <dbReference type="ARBA" id="ARBA00022857"/>
    </source>
</evidence>
<protein>
    <recommendedName>
        <fullName evidence="3">Enoyl reductase (ER) domain-containing protein</fullName>
    </recommendedName>
</protein>
<dbReference type="Gene3D" id="3.90.180.10">
    <property type="entry name" value="Medium-chain alcohol dehydrogenases, catalytic domain"/>
    <property type="match status" value="1"/>
</dbReference>
<dbReference type="InterPro" id="IPR013149">
    <property type="entry name" value="ADH-like_C"/>
</dbReference>
<dbReference type="InterPro" id="IPR014189">
    <property type="entry name" value="Quinone_OxRdtase_PIG3"/>
</dbReference>
<proteinExistence type="predicted"/>
<evidence type="ECO:0000313" key="5">
    <source>
        <dbReference type="Proteomes" id="UP000016462"/>
    </source>
</evidence>
<organism evidence="4 5">
    <name type="scientific">Agrococcus pavilionensis RW1</name>
    <dbReference type="NCBI Taxonomy" id="1330458"/>
    <lineage>
        <taxon>Bacteria</taxon>
        <taxon>Bacillati</taxon>
        <taxon>Actinomycetota</taxon>
        <taxon>Actinomycetes</taxon>
        <taxon>Micrococcales</taxon>
        <taxon>Microbacteriaceae</taxon>
        <taxon>Agrococcus</taxon>
    </lineage>
</organism>
<dbReference type="NCBIfam" id="TIGR02824">
    <property type="entry name" value="quinone_pig3"/>
    <property type="match status" value="1"/>
</dbReference>
<name>U1MRM2_9MICO</name>
<dbReference type="InterPro" id="IPR013154">
    <property type="entry name" value="ADH-like_N"/>
</dbReference>
<dbReference type="SUPFAM" id="SSF50129">
    <property type="entry name" value="GroES-like"/>
    <property type="match status" value="1"/>
</dbReference>
<sequence>MKAIRQRAAGEPLEWADAPDPVAGHGEVVIDVVATAVNRADVMQAAGKYPPPPGASEILGLECSGTITALGEGVERFTLGEPVCALLAGGGYAERVAVPATQVLPVPAAIALDEAAALPEAVLTVWTAIRDVPPPSPDGLALVHGGSGGIGTMAILLLRALGWRVATTASARHHDLVRSLGAELAIDYRSEDFVEAVLGATEGRGAEVVLDVIGADYLDRNIDALALDGALTVIAVQGGSKAEVDLRRLMQRRVTLRAMTLRARPIEGRGSKADAVAEVREHVWPLFSTGEIRPVIGATMPLAKAGRAHELMGSADAPGGKILLVR</sequence>
<reference evidence="4 5" key="1">
    <citation type="journal article" date="2013" name="Genome Announc.">
        <title>First draft genome sequence from a member of the genus agrococcus, isolated from modern microbialites.</title>
        <authorList>
            <person name="White R.A.III."/>
            <person name="Grassa C.J."/>
            <person name="Suttle C.A."/>
        </authorList>
    </citation>
    <scope>NUCLEOTIDE SEQUENCE [LARGE SCALE GENOMIC DNA]</scope>
    <source>
        <strain evidence="4 5">RW1</strain>
    </source>
</reference>
<evidence type="ECO:0000313" key="4">
    <source>
        <dbReference type="EMBL" id="ERG63290.1"/>
    </source>
</evidence>
<dbReference type="Proteomes" id="UP000016462">
    <property type="component" value="Unassembled WGS sequence"/>
</dbReference>
<comment type="caution">
    <text evidence="4">The sequence shown here is derived from an EMBL/GenBank/DDBJ whole genome shotgun (WGS) entry which is preliminary data.</text>
</comment>
<dbReference type="CDD" id="cd05276">
    <property type="entry name" value="p53_inducible_oxidoreductase"/>
    <property type="match status" value="1"/>
</dbReference>
<keyword evidence="5" id="KW-1185">Reference proteome</keyword>
<keyword evidence="1" id="KW-0521">NADP</keyword>
<accession>U1MRM2</accession>
<dbReference type="SMART" id="SM00829">
    <property type="entry name" value="PKS_ER"/>
    <property type="match status" value="1"/>
</dbReference>
<dbReference type="Pfam" id="PF00107">
    <property type="entry name" value="ADH_zinc_N"/>
    <property type="match status" value="1"/>
</dbReference>
<dbReference type="AlphaFoldDB" id="U1MRM2"/>
<evidence type="ECO:0000259" key="3">
    <source>
        <dbReference type="SMART" id="SM00829"/>
    </source>
</evidence>
<dbReference type="GO" id="GO:0016651">
    <property type="term" value="F:oxidoreductase activity, acting on NAD(P)H"/>
    <property type="evidence" value="ECO:0007669"/>
    <property type="project" value="TreeGrafter"/>
</dbReference>
<feature type="domain" description="Enoyl reductase (ER)" evidence="3">
    <location>
        <begin position="10"/>
        <end position="324"/>
    </location>
</feature>
<dbReference type="RefSeq" id="WP_021011531.1">
    <property type="nucleotide sequence ID" value="NZ_ASHR01000035.1"/>
</dbReference>
<dbReference type="InterPro" id="IPR036291">
    <property type="entry name" value="NAD(P)-bd_dom_sf"/>
</dbReference>
<dbReference type="PANTHER" id="PTHR48106">
    <property type="entry name" value="QUINONE OXIDOREDUCTASE PIG3-RELATED"/>
    <property type="match status" value="1"/>
</dbReference>
<dbReference type="PANTHER" id="PTHR48106:SF8">
    <property type="entry name" value="OS02G0805600 PROTEIN"/>
    <property type="match status" value="1"/>
</dbReference>